<proteinExistence type="predicted"/>
<accession>A0A1S2VK53</accession>
<dbReference type="AlphaFoldDB" id="A0A1S2VK53"/>
<dbReference type="OrthoDB" id="943693at2"/>
<sequence>MPQPFDWASGLPVTPFPHPSPFLLSQLADTRTLVHAVDLATYRAVIQSSGSIPDSRFFQQLSEHLAQDGWQTIHLWEDVWQTKPTIVRSRLQALTGQSERIPARLTQVQRIDRPTLDQFLTTHHLQVPTQSKYKYGLFLPKRYFRVLSPDFRMQYIRDTDDELLVAVATFSFPRSVTRHDQPFRSYEMVRFANHLFSTVVGGLDKLLKAFIADQYSLHPPAEGHPLIDVMTYADRDWSDGRSYERLGFERVGMTVPQPFWLDPAGNMRYYPHRLPEGLTEAGLPGRGFIPIVNAGSIKFIKPFYPN</sequence>
<dbReference type="RefSeq" id="WP_071503712.1">
    <property type="nucleotide sequence ID" value="NZ_MORL01000006.1"/>
</dbReference>
<evidence type="ECO:0000313" key="2">
    <source>
        <dbReference type="Proteomes" id="UP000181790"/>
    </source>
</evidence>
<name>A0A1S2VK53_9BACT</name>
<keyword evidence="2" id="KW-1185">Reference proteome</keyword>
<protein>
    <submittedName>
        <fullName evidence="1">Uncharacterized protein</fullName>
    </submittedName>
</protein>
<organism evidence="1 2">
    <name type="scientific">Arsenicibacter rosenii</name>
    <dbReference type="NCBI Taxonomy" id="1750698"/>
    <lineage>
        <taxon>Bacteria</taxon>
        <taxon>Pseudomonadati</taxon>
        <taxon>Bacteroidota</taxon>
        <taxon>Cytophagia</taxon>
        <taxon>Cytophagales</taxon>
        <taxon>Spirosomataceae</taxon>
        <taxon>Arsenicibacter</taxon>
    </lineage>
</organism>
<comment type="caution">
    <text evidence="1">The sequence shown here is derived from an EMBL/GenBank/DDBJ whole genome shotgun (WGS) entry which is preliminary data.</text>
</comment>
<evidence type="ECO:0000313" key="1">
    <source>
        <dbReference type="EMBL" id="OIN58605.1"/>
    </source>
</evidence>
<dbReference type="Proteomes" id="UP000181790">
    <property type="component" value="Unassembled WGS sequence"/>
</dbReference>
<reference evidence="1 2" key="1">
    <citation type="submission" date="2016-10" db="EMBL/GenBank/DDBJ databases">
        <title>Arsenicibacter rosenii gen. nov., sp. nov., an efficient arsenic-methylating bacterium isolated from an arsenic-contaminated paddy soil.</title>
        <authorList>
            <person name="Huang K."/>
        </authorList>
    </citation>
    <scope>NUCLEOTIDE SEQUENCE [LARGE SCALE GENOMIC DNA]</scope>
    <source>
        <strain evidence="1 2">SM-1</strain>
    </source>
</reference>
<dbReference type="EMBL" id="MORL01000006">
    <property type="protein sequence ID" value="OIN58605.1"/>
    <property type="molecule type" value="Genomic_DNA"/>
</dbReference>
<gene>
    <name evidence="1" type="ORF">BLX24_13625</name>
</gene>